<comment type="caution">
    <text evidence="2">The sequence shown here is derived from an EMBL/GenBank/DDBJ whole genome shotgun (WGS) entry which is preliminary data.</text>
</comment>
<dbReference type="EMBL" id="AGYV01000006">
    <property type="protein sequence ID" value="ENY85379.1"/>
    <property type="molecule type" value="Genomic_DNA"/>
</dbReference>
<reference evidence="2 3" key="1">
    <citation type="submission" date="2013-01" db="EMBL/GenBank/DDBJ databases">
        <title>The Genome Sequence of Clostridium innocuum 2959.</title>
        <authorList>
            <consortium name="The Broad Institute Genome Sequencing Platform"/>
            <person name="Earl A."/>
            <person name="Ward D."/>
            <person name="Feldgarden M."/>
            <person name="Gevers D."/>
            <person name="Courvalin P."/>
            <person name="Lambert T."/>
            <person name="Walker B."/>
            <person name="Young S.K."/>
            <person name="Zeng Q."/>
            <person name="Gargeya S."/>
            <person name="Fitzgerald M."/>
            <person name="Haas B."/>
            <person name="Abouelleil A."/>
            <person name="Alvarado L."/>
            <person name="Arachchi H.M."/>
            <person name="Berlin A.M."/>
            <person name="Chapman S.B."/>
            <person name="Dewar J."/>
            <person name="Goldberg J."/>
            <person name="Griggs A."/>
            <person name="Gujja S."/>
            <person name="Hansen M."/>
            <person name="Howarth C."/>
            <person name="Imamovic A."/>
            <person name="Larimer J."/>
            <person name="McCowan C."/>
            <person name="Murphy C."/>
            <person name="Neiman D."/>
            <person name="Pearson M."/>
            <person name="Priest M."/>
            <person name="Roberts A."/>
            <person name="Saif S."/>
            <person name="Shea T."/>
            <person name="Sisk P."/>
            <person name="Sykes S."/>
            <person name="Wortman J."/>
            <person name="Nusbaum C."/>
            <person name="Birren B."/>
        </authorList>
    </citation>
    <scope>NUCLEOTIDE SEQUENCE [LARGE SCALE GENOMIC DNA]</scope>
    <source>
        <strain evidence="2 3">2959</strain>
    </source>
</reference>
<name>N9V4P1_CLOIN</name>
<evidence type="ECO:0000313" key="2">
    <source>
        <dbReference type="EMBL" id="ENY85379.1"/>
    </source>
</evidence>
<dbReference type="AlphaFoldDB" id="N9V4P1"/>
<dbReference type="Proteomes" id="UP000013051">
    <property type="component" value="Unassembled WGS sequence"/>
</dbReference>
<evidence type="ECO:0000259" key="1">
    <source>
        <dbReference type="Pfam" id="PF13751"/>
    </source>
</evidence>
<feature type="domain" description="Transposase DDE" evidence="1">
    <location>
        <begin position="178"/>
        <end position="302"/>
    </location>
</feature>
<accession>N9V4P1</accession>
<dbReference type="eggNOG" id="COG3666">
    <property type="taxonomic scope" value="Bacteria"/>
</dbReference>
<dbReference type="PANTHER" id="PTHR33408:SF2">
    <property type="entry name" value="TRANSPOSASE DDE DOMAIN-CONTAINING PROTEIN"/>
    <property type="match status" value="1"/>
</dbReference>
<dbReference type="InterPro" id="IPR025668">
    <property type="entry name" value="Tnp_DDE_dom"/>
</dbReference>
<dbReference type="Pfam" id="PF13751">
    <property type="entry name" value="DDE_Tnp_1_6"/>
    <property type="match status" value="1"/>
</dbReference>
<sequence>MDLKLSMIFSVYHGIRLDYLLDVCDWIERYMNGHGIEFKHGKGQRKHKIQRYYDELKEYALKMYKYTLHIDILAERNSFSKADSDATFMHMKYDYYNNTGVFKPGYNVQMGVSSEFIRHIYIRADAGYGCYNNYGYNSIHHIEQYLKYPGYEKEKEKKTKKNQFKYFQMKENENGEIICPAGHAFTLVSSRLDHRSMYPKTNQKYVNEHCGDCPLRSRCTKARKGRTLNRSRDMEKYHKEVRKNLESEEGKKIMMQRSIQAEEVFANLKQDYGYTRLRRRGEIGVKEEIYLAAIRYNIRKYHKHKQRKKEEELPKA</sequence>
<evidence type="ECO:0000313" key="3">
    <source>
        <dbReference type="Proteomes" id="UP000013051"/>
    </source>
</evidence>
<gene>
    <name evidence="2" type="ORF">HMPREF1094_03072</name>
</gene>
<dbReference type="HOGENOM" id="CLU_021293_0_2_9"/>
<dbReference type="PANTHER" id="PTHR33408">
    <property type="entry name" value="TRANSPOSASE"/>
    <property type="match status" value="1"/>
</dbReference>
<protein>
    <recommendedName>
        <fullName evidence="1">Transposase DDE domain-containing protein</fullName>
    </recommendedName>
</protein>
<dbReference type="PATRIC" id="fig|999413.4.peg.3287"/>
<keyword evidence="3" id="KW-1185">Reference proteome</keyword>
<organism evidence="2 3">
    <name type="scientific">[Clostridium] innocuum 2959</name>
    <dbReference type="NCBI Taxonomy" id="999413"/>
    <lineage>
        <taxon>Bacteria</taxon>
        <taxon>Bacillati</taxon>
        <taxon>Bacillota</taxon>
        <taxon>Clostridia</taxon>
        <taxon>Eubacteriales</taxon>
        <taxon>Clostridiaceae</taxon>
        <taxon>Clostridium</taxon>
    </lineage>
</organism>
<proteinExistence type="predicted"/>